<protein>
    <submittedName>
        <fullName evidence="2">Uncharacterized protein</fullName>
    </submittedName>
</protein>
<dbReference type="EMBL" id="CANL01000010">
    <property type="protein sequence ID" value="CCM63139.1"/>
    <property type="molecule type" value="Genomic_DNA"/>
</dbReference>
<sequence length="232" mass="25106">MTPTSVKRWIALLIGVATISAGVLTWRGGQIGSSASFNDRQSVGEQVDLDNAEVDVTIEAARQARQYDRYLAEYAVADGLDNDAEQLRTAGKPELADLAARQADQRRQAAETRANDAGVFGSLTLSDPHSAAPTTPRVFDLQERVHELRVLETTSLGSSGDLQPQKWADKSDRIRVRIRNLTYWVGLLLIAVVTLTAAEVTVSQRLRRSGLVFGVVCIGTAWIGALATGFAT</sequence>
<proteinExistence type="predicted"/>
<keyword evidence="1" id="KW-1133">Transmembrane helix</keyword>
<dbReference type="STRING" id="1229780.BN381_180016"/>
<feature type="transmembrane region" description="Helical" evidence="1">
    <location>
        <begin position="181"/>
        <end position="198"/>
    </location>
</feature>
<organism evidence="2 3">
    <name type="scientific">Candidatus Neomicrothrix parvicella RN1</name>
    <dbReference type="NCBI Taxonomy" id="1229780"/>
    <lineage>
        <taxon>Bacteria</taxon>
        <taxon>Bacillati</taxon>
        <taxon>Actinomycetota</taxon>
        <taxon>Acidimicrobiia</taxon>
        <taxon>Acidimicrobiales</taxon>
        <taxon>Microthrixaceae</taxon>
        <taxon>Candidatus Neomicrothrix</taxon>
    </lineage>
</organism>
<evidence type="ECO:0000313" key="2">
    <source>
        <dbReference type="EMBL" id="CCM63139.1"/>
    </source>
</evidence>
<keyword evidence="1" id="KW-0812">Transmembrane</keyword>
<reference evidence="2 3" key="1">
    <citation type="journal article" date="2013" name="ISME J.">
        <title>Metabolic model for the filamentous 'Candidatus Microthrix parvicella' based on genomic and metagenomic analyses.</title>
        <authorList>
            <person name="Jon McIlroy S."/>
            <person name="Kristiansen R."/>
            <person name="Albertsen M."/>
            <person name="Michael Karst S."/>
            <person name="Rossetti S."/>
            <person name="Lund Nielsen J."/>
            <person name="Tandoi V."/>
            <person name="James Seviour R."/>
            <person name="Nielsen P.H."/>
        </authorList>
    </citation>
    <scope>NUCLEOTIDE SEQUENCE [LARGE SCALE GENOMIC DNA]</scope>
    <source>
        <strain evidence="2 3">RN1</strain>
    </source>
</reference>
<keyword evidence="3" id="KW-1185">Reference proteome</keyword>
<dbReference type="Proteomes" id="UP000018291">
    <property type="component" value="Unassembled WGS sequence"/>
</dbReference>
<dbReference type="HOGENOM" id="CLU_1193054_0_0_11"/>
<gene>
    <name evidence="2" type="ORF">BN381_180016</name>
</gene>
<dbReference type="RefSeq" id="WP_012225315.1">
    <property type="nucleotide sequence ID" value="NZ_HG422565.1"/>
</dbReference>
<evidence type="ECO:0000313" key="3">
    <source>
        <dbReference type="Proteomes" id="UP000018291"/>
    </source>
</evidence>
<comment type="caution">
    <text evidence="2">The sequence shown here is derived from an EMBL/GenBank/DDBJ whole genome shotgun (WGS) entry which is preliminary data.</text>
</comment>
<keyword evidence="1" id="KW-0472">Membrane</keyword>
<evidence type="ECO:0000256" key="1">
    <source>
        <dbReference type="SAM" id="Phobius"/>
    </source>
</evidence>
<feature type="transmembrane region" description="Helical" evidence="1">
    <location>
        <begin position="6"/>
        <end position="26"/>
    </location>
</feature>
<accession>R4YXI8</accession>
<dbReference type="AlphaFoldDB" id="R4YXI8"/>
<name>R4YXI8_9ACTN</name>
<feature type="transmembrane region" description="Helical" evidence="1">
    <location>
        <begin position="210"/>
        <end position="231"/>
    </location>
</feature>